<proteinExistence type="predicted"/>
<dbReference type="EMBL" id="BPLR01009985">
    <property type="protein sequence ID" value="GIY35970.1"/>
    <property type="molecule type" value="Genomic_DNA"/>
</dbReference>
<evidence type="ECO:0000313" key="2">
    <source>
        <dbReference type="Proteomes" id="UP001054945"/>
    </source>
</evidence>
<protein>
    <submittedName>
        <fullName evidence="1">Uncharacterized protein</fullName>
    </submittedName>
</protein>
<keyword evidence="2" id="KW-1185">Reference proteome</keyword>
<comment type="caution">
    <text evidence="1">The sequence shown here is derived from an EMBL/GenBank/DDBJ whole genome shotgun (WGS) entry which is preliminary data.</text>
</comment>
<evidence type="ECO:0000313" key="1">
    <source>
        <dbReference type="EMBL" id="GIY35970.1"/>
    </source>
</evidence>
<sequence length="266" mass="29976">MANNAKAIFHFTRVGRISKASSTIADNAWDEFINKPRDINEPKPSDINKLIYYDVPFQITVQFFIALCISLFNNATLRIHRNIWNTVLSQYEDSPTPTFRPTTALFINLRQDLFPFPPESKQLRLQHTGNPPPTTCASSSCSITSHIHRSIWNTQVPQYEDSLTPAFCNHCIIYQFAPRSFLLSAQKAKSFVFHTGNPPPTTSANSLCSVLPTLYSGWTHLGRPILPEVKGDSRPEENVQGMPGSDVINSAKGMSTEYARREKFIL</sequence>
<name>A0AAV4SPD2_CAEEX</name>
<organism evidence="1 2">
    <name type="scientific">Caerostris extrusa</name>
    <name type="common">Bark spider</name>
    <name type="synonym">Caerostris bankana</name>
    <dbReference type="NCBI Taxonomy" id="172846"/>
    <lineage>
        <taxon>Eukaryota</taxon>
        <taxon>Metazoa</taxon>
        <taxon>Ecdysozoa</taxon>
        <taxon>Arthropoda</taxon>
        <taxon>Chelicerata</taxon>
        <taxon>Arachnida</taxon>
        <taxon>Araneae</taxon>
        <taxon>Araneomorphae</taxon>
        <taxon>Entelegynae</taxon>
        <taxon>Araneoidea</taxon>
        <taxon>Araneidae</taxon>
        <taxon>Caerostris</taxon>
    </lineage>
</organism>
<dbReference type="AlphaFoldDB" id="A0AAV4SPD2"/>
<gene>
    <name evidence="1" type="ORF">CEXT_759781</name>
</gene>
<reference evidence="1 2" key="1">
    <citation type="submission" date="2021-06" db="EMBL/GenBank/DDBJ databases">
        <title>Caerostris extrusa draft genome.</title>
        <authorList>
            <person name="Kono N."/>
            <person name="Arakawa K."/>
        </authorList>
    </citation>
    <scope>NUCLEOTIDE SEQUENCE [LARGE SCALE GENOMIC DNA]</scope>
</reference>
<accession>A0AAV4SPD2</accession>
<dbReference type="Proteomes" id="UP001054945">
    <property type="component" value="Unassembled WGS sequence"/>
</dbReference>